<name>A0A839QPA8_9MICC</name>
<dbReference type="Proteomes" id="UP000523000">
    <property type="component" value="Unassembled WGS sequence"/>
</dbReference>
<evidence type="ECO:0000313" key="2">
    <source>
        <dbReference type="EMBL" id="MBB2995062.1"/>
    </source>
</evidence>
<dbReference type="PROSITE" id="PS51704">
    <property type="entry name" value="GP_PDE"/>
    <property type="match status" value="1"/>
</dbReference>
<evidence type="ECO:0000313" key="3">
    <source>
        <dbReference type="Proteomes" id="UP000523000"/>
    </source>
</evidence>
<dbReference type="SUPFAM" id="SSF51695">
    <property type="entry name" value="PLC-like phosphodiesterases"/>
    <property type="match status" value="1"/>
</dbReference>
<organism evidence="2 3">
    <name type="scientific">Paeniglutamicibacter cryotolerans</name>
    <dbReference type="NCBI Taxonomy" id="670079"/>
    <lineage>
        <taxon>Bacteria</taxon>
        <taxon>Bacillati</taxon>
        <taxon>Actinomycetota</taxon>
        <taxon>Actinomycetes</taxon>
        <taxon>Micrococcales</taxon>
        <taxon>Micrococcaceae</taxon>
        <taxon>Paeniglutamicibacter</taxon>
    </lineage>
</organism>
<proteinExistence type="predicted"/>
<dbReference type="PANTHER" id="PTHR46211">
    <property type="entry name" value="GLYCEROPHOSPHORYL DIESTER PHOSPHODIESTERASE"/>
    <property type="match status" value="1"/>
</dbReference>
<dbReference type="RefSeq" id="WP_183510374.1">
    <property type="nucleotide sequence ID" value="NZ_BAABGK010000113.1"/>
</dbReference>
<protein>
    <submittedName>
        <fullName evidence="2">Glycerophosphoryl diester phosphodiesterase</fullName>
        <ecNumber evidence="2">3.1.4.46</ecNumber>
    </submittedName>
</protein>
<sequence length="290" mass="31249">MSIFVFAHRGSSERFAENTRAAYLQALVEGADGIECDVHLSADGQVVCHHDPTVNRTSNATGRVAELTLAQLRALDFCSWKGAELPSGYGGPHEQLLTLGELVGLMLADGSEVGLAVEIKHPSPFGRKLEERVLEELRALGWGARDSQIGNITVSFMSFDPGSVDWLLGHVPAEYVCQLVTSVDAEWIDELARDGMVDKAAVAGVLAESMEAGVQLLDRGLPGIAGPGVSYLRAHPDALKRWLDNGRTFRVWTVDREKDADYLVAAGVTQLTSNRPALLKEYLGLAAGRG</sequence>
<dbReference type="GO" id="GO:0008889">
    <property type="term" value="F:glycerophosphodiester phosphodiesterase activity"/>
    <property type="evidence" value="ECO:0007669"/>
    <property type="project" value="UniProtKB-EC"/>
</dbReference>
<dbReference type="EMBL" id="JACHVS010000001">
    <property type="protein sequence ID" value="MBB2995062.1"/>
    <property type="molecule type" value="Genomic_DNA"/>
</dbReference>
<gene>
    <name evidence="2" type="ORF">E9229_001253</name>
</gene>
<dbReference type="InterPro" id="IPR017946">
    <property type="entry name" value="PLC-like_Pdiesterase_TIM-brl"/>
</dbReference>
<keyword evidence="2" id="KW-0378">Hydrolase</keyword>
<keyword evidence="3" id="KW-1185">Reference proteome</keyword>
<evidence type="ECO:0000259" key="1">
    <source>
        <dbReference type="PROSITE" id="PS51704"/>
    </source>
</evidence>
<dbReference type="PANTHER" id="PTHR46211:SF13">
    <property type="entry name" value="GLYCEROPHOSPHODIESTER PHOSPHODIESTERASE 1-RELATED"/>
    <property type="match status" value="1"/>
</dbReference>
<dbReference type="InterPro" id="IPR030395">
    <property type="entry name" value="GP_PDE_dom"/>
</dbReference>
<accession>A0A839QPA8</accession>
<dbReference type="Pfam" id="PF03009">
    <property type="entry name" value="GDPD"/>
    <property type="match status" value="1"/>
</dbReference>
<dbReference type="Gene3D" id="3.20.20.190">
    <property type="entry name" value="Phosphatidylinositol (PI) phosphodiesterase"/>
    <property type="match status" value="1"/>
</dbReference>
<reference evidence="2 3" key="1">
    <citation type="submission" date="2020-08" db="EMBL/GenBank/DDBJ databases">
        <title>Sequencing the genomes of 1000 actinobacteria strains.</title>
        <authorList>
            <person name="Klenk H.-P."/>
        </authorList>
    </citation>
    <scope>NUCLEOTIDE SEQUENCE [LARGE SCALE GENOMIC DNA]</scope>
    <source>
        <strain evidence="2 3">DSM 22826</strain>
    </source>
</reference>
<feature type="domain" description="GP-PDE" evidence="1">
    <location>
        <begin position="3"/>
        <end position="283"/>
    </location>
</feature>
<dbReference type="AlphaFoldDB" id="A0A839QPA8"/>
<dbReference type="EC" id="3.1.4.46" evidence="2"/>
<comment type="caution">
    <text evidence="2">The sequence shown here is derived from an EMBL/GenBank/DDBJ whole genome shotgun (WGS) entry which is preliminary data.</text>
</comment>
<dbReference type="GO" id="GO:0006629">
    <property type="term" value="P:lipid metabolic process"/>
    <property type="evidence" value="ECO:0007669"/>
    <property type="project" value="InterPro"/>
</dbReference>